<proteinExistence type="predicted"/>
<dbReference type="InterPro" id="IPR038765">
    <property type="entry name" value="Papain-like_cys_pep_sf"/>
</dbReference>
<dbReference type="AlphaFoldDB" id="A0A5A7MJP6"/>
<organism evidence="1 2">
    <name type="scientific">Comamonas testosteroni</name>
    <name type="common">Pseudomonas testosteroni</name>
    <dbReference type="NCBI Taxonomy" id="285"/>
    <lineage>
        <taxon>Bacteria</taxon>
        <taxon>Pseudomonadati</taxon>
        <taxon>Pseudomonadota</taxon>
        <taxon>Betaproteobacteria</taxon>
        <taxon>Burkholderiales</taxon>
        <taxon>Comamonadaceae</taxon>
        <taxon>Comamonas</taxon>
    </lineage>
</organism>
<gene>
    <name evidence="1" type="ORF">CTTA_5042</name>
</gene>
<comment type="caution">
    <text evidence="1">The sequence shown here is derived from an EMBL/GenBank/DDBJ whole genome shotgun (WGS) entry which is preliminary data.</text>
</comment>
<dbReference type="EMBL" id="BKBW01000023">
    <property type="protein sequence ID" value="GEQ78037.1"/>
    <property type="molecule type" value="Genomic_DNA"/>
</dbReference>
<evidence type="ECO:0000313" key="1">
    <source>
        <dbReference type="EMBL" id="GEQ78037.1"/>
    </source>
</evidence>
<accession>A0A5A7MJP6</accession>
<name>A0A5A7MJP6_COMTE</name>
<dbReference type="RefSeq" id="WP_149357266.1">
    <property type="nucleotide sequence ID" value="NZ_BKBW01000023.1"/>
</dbReference>
<evidence type="ECO:0000313" key="2">
    <source>
        <dbReference type="Proteomes" id="UP000323105"/>
    </source>
</evidence>
<protein>
    <recommendedName>
        <fullName evidence="3">NlpC/P60 domain-containing protein</fullName>
    </recommendedName>
</protein>
<dbReference type="Gene3D" id="3.90.1720.10">
    <property type="entry name" value="endopeptidase domain like (from Nostoc punctiforme)"/>
    <property type="match status" value="1"/>
</dbReference>
<dbReference type="SUPFAM" id="SSF54001">
    <property type="entry name" value="Cysteine proteinases"/>
    <property type="match status" value="1"/>
</dbReference>
<sequence>MLEALQLDPFIGIPYCPRHMDCADLALLVQRELFGRSVVLAGKRARPLKLDAQAAAIASYCSELGAAVEQPQDGDAVLMRDFDAAQAGHIGIYVFTNYAPHVLHTSHKLGASVLHRLQDLRGYGLVVDGYYRWLS</sequence>
<reference evidence="1 2" key="1">
    <citation type="journal article" date="2019" name="Microbiol. Resour. Announc.">
        <title>Draft Genome Sequence of Comamonas testosteroni TA441, a Bacterium That Has a Cryptic Phenol Degradation Gene Cluster.</title>
        <authorList>
            <person name="Arai H."/>
            <person name="Ishii M."/>
        </authorList>
    </citation>
    <scope>NUCLEOTIDE SEQUENCE [LARGE SCALE GENOMIC DNA]</scope>
    <source>
        <strain evidence="1 2">TA441</strain>
    </source>
</reference>
<dbReference type="Proteomes" id="UP000323105">
    <property type="component" value="Unassembled WGS sequence"/>
</dbReference>
<evidence type="ECO:0008006" key="3">
    <source>
        <dbReference type="Google" id="ProtNLM"/>
    </source>
</evidence>